<keyword evidence="1" id="KW-0732">Signal</keyword>
<dbReference type="STRING" id="1747903.ASR47_100253"/>
<dbReference type="RefSeq" id="WP_065310023.1">
    <property type="nucleotide sequence ID" value="NZ_LOCQ01000061.1"/>
</dbReference>
<feature type="chain" id="PRO_5008509989" evidence="1">
    <location>
        <begin position="25"/>
        <end position="973"/>
    </location>
</feature>
<dbReference type="Proteomes" id="UP000092713">
    <property type="component" value="Unassembled WGS sequence"/>
</dbReference>
<keyword evidence="4" id="KW-1185">Reference proteome</keyword>
<evidence type="ECO:0000313" key="4">
    <source>
        <dbReference type="Proteomes" id="UP000092713"/>
    </source>
</evidence>
<dbReference type="InterPro" id="IPR046524">
    <property type="entry name" value="DUF6701"/>
</dbReference>
<name>A0A1A7BU16_9BURK</name>
<feature type="domain" description="DUF6701" evidence="2">
    <location>
        <begin position="395"/>
        <end position="971"/>
    </location>
</feature>
<dbReference type="Pfam" id="PF20419">
    <property type="entry name" value="DUF6701"/>
    <property type="match status" value="1"/>
</dbReference>
<evidence type="ECO:0000313" key="3">
    <source>
        <dbReference type="EMBL" id="OBV37002.1"/>
    </source>
</evidence>
<dbReference type="PATRIC" id="fig|1747903.4.peg.494"/>
<gene>
    <name evidence="3" type="ORF">ASR47_100253</name>
</gene>
<reference evidence="3 4" key="1">
    <citation type="submission" date="2016-04" db="EMBL/GenBank/DDBJ databases">
        <title>Draft genome sequence of Janthinobacterium psychrotolerans sp. nov., isolated from freshwater sediments in Denmark.</title>
        <authorList>
            <person name="Gong X."/>
            <person name="Skrivergaard S."/>
            <person name="Korsgaard B.S."/>
            <person name="Schreiber L."/>
            <person name="Marshall I.P."/>
            <person name="Finster K."/>
            <person name="Schramm A."/>
        </authorList>
    </citation>
    <scope>NUCLEOTIDE SEQUENCE [LARGE SCALE GENOMIC DNA]</scope>
    <source>
        <strain evidence="3 4">S3-2</strain>
    </source>
</reference>
<evidence type="ECO:0000259" key="2">
    <source>
        <dbReference type="Pfam" id="PF20419"/>
    </source>
</evidence>
<protein>
    <submittedName>
        <fullName evidence="3">MSHA biogenesis protein MshQ</fullName>
    </submittedName>
</protein>
<dbReference type="Gene3D" id="2.160.20.20">
    <property type="match status" value="1"/>
</dbReference>
<feature type="signal peptide" evidence="1">
    <location>
        <begin position="1"/>
        <end position="24"/>
    </location>
</feature>
<proteinExistence type="predicted"/>
<sequence length="973" mass="100056">MKNALFKYLAVFWLFLTVSVVTQAANLNFNGGAVSACSITGNQYSCSGLDMPDYNNTMVIASGYTVVVPGPISFGYNQSLTMSGTAALFVNGDLDIGNINGPNLRISGGSLTAQGGTFKVGQQAQTLTANVSATNIYLGSGSTLNITGTITATGLVDVASHATVTGPISGSTVHTNSPVVLNGDVTARVEFNLASGSRLTGKLVSPTVNIEPSDTRVVGDVTASKSLTLGSGNFISGNVVAGKLELQSSEAYITGNARVDSIILGWHGRVRQQITCNAYTPSTPCSCVSNNSGYDAGTVNGPSCAAPQVAGPHHFQITHPAAALSCAPGKVTVKACADASCGTAYTNGATVVLSPGGATAQTGNTGSVDSTVAQYAGGTATLSLTSTPSTTGALVCKNSATGNVTNCQMPFNSSGLQVSGDARYAEDEATVSISALQASGSNPKACVPLFANQDKAIKLKCTYNNPDSGTLPARIQGTNGAYVPLGANESSACSTTAVDVMLKFDATGEARPNMLYADAGQLGLVATYTSNSGADKGLSMTGEGRVIVAPASFAFTTLATPQRAGLAAMPVTPVSPSVSVTISAVNAKGGVTRNFGREKTVQQVVLDRRVEAPIFAGHANPVVAGTLSFLNSNGVIAAPALIWPEVGRIKFTAGLQSSYLDSTLQPLGSSNEVTFVPHHFVTELIEMGNSTSPFPFICAAPLNCAGKRAVYSRQPFALRIRAETSANQATLNFDARNKDLTGQVVLNGYEATTANTNSPQVRPAGSTLTDDATPAATVTGMAIGQFSDGIGTQSIAYQFPVAFSLSPGPVVLASPTDVMLRASYNHAGVTASSAAAQQGTEAQLTVLTGRAMVPNSYGSELLPIRLAVQAQYWDGTAWRINLADSKTRFGKINVVLANCLKQVVCNPVMIADQAYQFSGGVLAGNDRLTLLAPKVAGSVDVSVGGFSYLPSSVGRVVFGVFRSGPVLYLREMY</sequence>
<dbReference type="InterPro" id="IPR012332">
    <property type="entry name" value="Autotransporter_pectin_lyase_C"/>
</dbReference>
<evidence type="ECO:0000256" key="1">
    <source>
        <dbReference type="SAM" id="SignalP"/>
    </source>
</evidence>
<dbReference type="AlphaFoldDB" id="A0A1A7BU16"/>
<dbReference type="EMBL" id="LOCQ01000061">
    <property type="protein sequence ID" value="OBV37002.1"/>
    <property type="molecule type" value="Genomic_DNA"/>
</dbReference>
<comment type="caution">
    <text evidence="3">The sequence shown here is derived from an EMBL/GenBank/DDBJ whole genome shotgun (WGS) entry which is preliminary data.</text>
</comment>
<dbReference type="OrthoDB" id="9790247at2"/>
<organism evidence="3 4">
    <name type="scientific">Janthinobacterium psychrotolerans</name>
    <dbReference type="NCBI Taxonomy" id="1747903"/>
    <lineage>
        <taxon>Bacteria</taxon>
        <taxon>Pseudomonadati</taxon>
        <taxon>Pseudomonadota</taxon>
        <taxon>Betaproteobacteria</taxon>
        <taxon>Burkholderiales</taxon>
        <taxon>Oxalobacteraceae</taxon>
        <taxon>Janthinobacterium</taxon>
    </lineage>
</organism>
<accession>A0A1A7BU16</accession>